<dbReference type="AlphaFoldDB" id="A0A4P7N795"/>
<reference evidence="1 2" key="1">
    <citation type="journal article" date="2019" name="Mol. Biol. Evol.">
        <title>Blast fungal genomes show frequent chromosomal changes, gene gains and losses, and effector gene turnover.</title>
        <authorList>
            <person name="Gomez Luciano L.B."/>
            <person name="Jason Tsai I."/>
            <person name="Chuma I."/>
            <person name="Tosa Y."/>
            <person name="Chen Y.H."/>
            <person name="Li J.Y."/>
            <person name="Li M.Y."/>
            <person name="Jade Lu M.Y."/>
            <person name="Nakayashiki H."/>
            <person name="Li W.H."/>
        </authorList>
    </citation>
    <scope>NUCLEOTIDE SEQUENCE [LARGE SCALE GENOMIC DNA]</scope>
    <source>
        <strain evidence="1">MZ5-1-6</strain>
    </source>
</reference>
<name>A0A4P7N795_PYROR</name>
<organism evidence="1 2">
    <name type="scientific">Pyricularia oryzae</name>
    <name type="common">Rice blast fungus</name>
    <name type="synonym">Magnaporthe oryzae</name>
    <dbReference type="NCBI Taxonomy" id="318829"/>
    <lineage>
        <taxon>Eukaryota</taxon>
        <taxon>Fungi</taxon>
        <taxon>Dikarya</taxon>
        <taxon>Ascomycota</taxon>
        <taxon>Pezizomycotina</taxon>
        <taxon>Sordariomycetes</taxon>
        <taxon>Sordariomycetidae</taxon>
        <taxon>Magnaporthales</taxon>
        <taxon>Pyriculariaceae</taxon>
        <taxon>Pyricularia</taxon>
    </lineage>
</organism>
<gene>
    <name evidence="1" type="ORF">PoMZ_03249</name>
</gene>
<dbReference type="EMBL" id="CP034206">
    <property type="protein sequence ID" value="QBZ58303.1"/>
    <property type="molecule type" value="Genomic_DNA"/>
</dbReference>
<sequence length="125" mass="14460">MSDDQNMLLLRGDLRHLFDTRRISMVPKQGDIDISRPPQLLVQVLEPGISAQLVPLYQNRYERIPLVSWPGMFNILLCNKITNLVETRVCTSRDVSSFSQVFDTSIRSQSRSLSPKERQYTDTFE</sequence>
<protein>
    <submittedName>
        <fullName evidence="1">Uncharacterized protein</fullName>
    </submittedName>
</protein>
<proteinExistence type="predicted"/>
<evidence type="ECO:0000313" key="1">
    <source>
        <dbReference type="EMBL" id="QBZ58303.1"/>
    </source>
</evidence>
<dbReference type="Proteomes" id="UP000294847">
    <property type="component" value="Chromosome 3"/>
</dbReference>
<evidence type="ECO:0000313" key="2">
    <source>
        <dbReference type="Proteomes" id="UP000294847"/>
    </source>
</evidence>
<accession>A0A4P7N795</accession>